<protein>
    <submittedName>
        <fullName evidence="1">Uncharacterized protein</fullName>
    </submittedName>
</protein>
<proteinExistence type="predicted"/>
<dbReference type="AlphaFoldDB" id="A0AAV6UP20"/>
<reference evidence="1 2" key="1">
    <citation type="journal article" date="2022" name="Nat. Ecol. Evol.">
        <title>A masculinizing supergene underlies an exaggerated male reproductive morph in a spider.</title>
        <authorList>
            <person name="Hendrickx F."/>
            <person name="De Corte Z."/>
            <person name="Sonet G."/>
            <person name="Van Belleghem S.M."/>
            <person name="Kostlbacher S."/>
            <person name="Vangestel C."/>
        </authorList>
    </citation>
    <scope>NUCLEOTIDE SEQUENCE [LARGE SCALE GENOMIC DNA]</scope>
    <source>
        <strain evidence="1">W744_W776</strain>
    </source>
</reference>
<keyword evidence="2" id="KW-1185">Reference proteome</keyword>
<accession>A0AAV6UP20</accession>
<gene>
    <name evidence="1" type="ORF">JTE90_003532</name>
</gene>
<name>A0AAV6UP20_9ARAC</name>
<evidence type="ECO:0000313" key="2">
    <source>
        <dbReference type="Proteomes" id="UP000827092"/>
    </source>
</evidence>
<organism evidence="1 2">
    <name type="scientific">Oedothorax gibbosus</name>
    <dbReference type="NCBI Taxonomy" id="931172"/>
    <lineage>
        <taxon>Eukaryota</taxon>
        <taxon>Metazoa</taxon>
        <taxon>Ecdysozoa</taxon>
        <taxon>Arthropoda</taxon>
        <taxon>Chelicerata</taxon>
        <taxon>Arachnida</taxon>
        <taxon>Araneae</taxon>
        <taxon>Araneomorphae</taxon>
        <taxon>Entelegynae</taxon>
        <taxon>Araneoidea</taxon>
        <taxon>Linyphiidae</taxon>
        <taxon>Erigoninae</taxon>
        <taxon>Oedothorax</taxon>
    </lineage>
</organism>
<comment type="caution">
    <text evidence="1">The sequence shown here is derived from an EMBL/GenBank/DDBJ whole genome shotgun (WGS) entry which is preliminary data.</text>
</comment>
<dbReference type="Proteomes" id="UP000827092">
    <property type="component" value="Unassembled WGS sequence"/>
</dbReference>
<dbReference type="EMBL" id="JAFNEN010000318">
    <property type="protein sequence ID" value="KAG8185974.1"/>
    <property type="molecule type" value="Genomic_DNA"/>
</dbReference>
<sequence>MELVNRFQHGRQRMSWPFKYGVDHQRMELAIKERSWPAKKGVGQQRMELANNKGSWQVKIGVGQQRMELIRDYNYFRFLLYPTHIPICS</sequence>
<evidence type="ECO:0000313" key="1">
    <source>
        <dbReference type="EMBL" id="KAG8185974.1"/>
    </source>
</evidence>